<protein>
    <recommendedName>
        <fullName evidence="7 9">Uroporphyrinogen-III synthase</fullName>
        <ecNumber evidence="3 9">4.2.1.75</ecNumber>
    </recommendedName>
</protein>
<proteinExistence type="inferred from homology"/>
<dbReference type="PANTHER" id="PTHR38042:SF1">
    <property type="entry name" value="UROPORPHYRINOGEN-III SYNTHASE, CHLOROPLASTIC"/>
    <property type="match status" value="1"/>
</dbReference>
<organism evidence="11 12">
    <name type="scientific">Bacillus rhizoplanae</name>
    <dbReference type="NCBI Taxonomy" id="2880966"/>
    <lineage>
        <taxon>Bacteria</taxon>
        <taxon>Bacillati</taxon>
        <taxon>Bacillota</taxon>
        <taxon>Bacilli</taxon>
        <taxon>Bacillales</taxon>
        <taxon>Bacillaceae</taxon>
        <taxon>Bacillus</taxon>
    </lineage>
</organism>
<evidence type="ECO:0000256" key="8">
    <source>
        <dbReference type="ARBA" id="ARBA00048617"/>
    </source>
</evidence>
<dbReference type="RefSeq" id="WP_230573835.1">
    <property type="nucleotide sequence ID" value="NZ_CAKJTI010000002.1"/>
</dbReference>
<dbReference type="InterPro" id="IPR036108">
    <property type="entry name" value="4pyrrol_syn_uPrphyn_synt_sf"/>
</dbReference>
<evidence type="ECO:0000256" key="4">
    <source>
        <dbReference type="ARBA" id="ARBA00023239"/>
    </source>
</evidence>
<evidence type="ECO:0000256" key="2">
    <source>
        <dbReference type="ARBA" id="ARBA00008133"/>
    </source>
</evidence>
<keyword evidence="12" id="KW-1185">Reference proteome</keyword>
<accession>A0ABM8Y781</accession>
<dbReference type="PANTHER" id="PTHR38042">
    <property type="entry name" value="UROPORPHYRINOGEN-III SYNTHASE, CHLOROPLASTIC"/>
    <property type="match status" value="1"/>
</dbReference>
<comment type="similarity">
    <text evidence="2 9">Belongs to the uroporphyrinogen-III synthase family.</text>
</comment>
<reference evidence="11 12" key="1">
    <citation type="submission" date="2021-10" db="EMBL/GenBank/DDBJ databases">
        <authorList>
            <person name="Criscuolo A."/>
        </authorList>
    </citation>
    <scope>NUCLEOTIDE SEQUENCE [LARGE SCALE GENOMIC DNA]</scope>
    <source>
        <strain evidence="12">CIP 111899</strain>
    </source>
</reference>
<comment type="function">
    <text evidence="6 9">Catalyzes cyclization of the linear tetrapyrrole, hydroxymethylbilane, to the macrocyclic uroporphyrinogen III.</text>
</comment>
<dbReference type="EMBL" id="CAKJTI010000002">
    <property type="protein sequence ID" value="CAG9611558.1"/>
    <property type="molecule type" value="Genomic_DNA"/>
</dbReference>
<dbReference type="Gene3D" id="3.40.50.10090">
    <property type="match status" value="2"/>
</dbReference>
<dbReference type="EC" id="4.2.1.75" evidence="3 9"/>
<keyword evidence="5 9" id="KW-0627">Porphyrin biosynthesis</keyword>
<sequence>MTSLCGKTVLITRAKQQAKQMSVEVQKQGGIPLEIPLLHITAAAHEQFQQVRDELITYDWIVFTSKNGVNFFLDGMKQPLPHPLKIAAVGVKTKKELEKRGYTVHFVPTAFVAEAFAEEFVSHIGSGTRVLLPKGNLARDVIPDALRDHGAIVRELVVYETAVYVQKRGQLIDALQSRGIDVITFTSPSTVQSFIALLEGENWREWIKECTIACIGPVTEREARKHFQNLLIPKEYTIEAMLQCISEYYYKNV</sequence>
<dbReference type="SUPFAM" id="SSF69618">
    <property type="entry name" value="HemD-like"/>
    <property type="match status" value="1"/>
</dbReference>
<dbReference type="InterPro" id="IPR003754">
    <property type="entry name" value="4pyrrol_synth_uPrphyn_synth"/>
</dbReference>
<evidence type="ECO:0000256" key="1">
    <source>
        <dbReference type="ARBA" id="ARBA00004772"/>
    </source>
</evidence>
<evidence type="ECO:0000259" key="10">
    <source>
        <dbReference type="Pfam" id="PF02602"/>
    </source>
</evidence>
<dbReference type="InterPro" id="IPR039793">
    <property type="entry name" value="UROS/Hem4"/>
</dbReference>
<name>A0ABM8Y781_9BACI</name>
<evidence type="ECO:0000256" key="3">
    <source>
        <dbReference type="ARBA" id="ARBA00013109"/>
    </source>
</evidence>
<dbReference type="Pfam" id="PF02602">
    <property type="entry name" value="HEM4"/>
    <property type="match status" value="1"/>
</dbReference>
<dbReference type="CDD" id="cd06578">
    <property type="entry name" value="HemD"/>
    <property type="match status" value="1"/>
</dbReference>
<comment type="caution">
    <text evidence="11">The sequence shown here is derived from an EMBL/GenBank/DDBJ whole genome shotgun (WGS) entry which is preliminary data.</text>
</comment>
<gene>
    <name evidence="11" type="ORF">BACCIP111899_00730</name>
</gene>
<feature type="domain" description="Tetrapyrrole biosynthesis uroporphyrinogen III synthase" evidence="10">
    <location>
        <begin position="20"/>
        <end position="243"/>
    </location>
</feature>
<evidence type="ECO:0000313" key="12">
    <source>
        <dbReference type="Proteomes" id="UP000789423"/>
    </source>
</evidence>
<evidence type="ECO:0000313" key="11">
    <source>
        <dbReference type="EMBL" id="CAG9611558.1"/>
    </source>
</evidence>
<dbReference type="Proteomes" id="UP000789423">
    <property type="component" value="Unassembled WGS sequence"/>
</dbReference>
<keyword evidence="4 9" id="KW-0456">Lyase</keyword>
<comment type="pathway">
    <text evidence="1 9">Porphyrin-containing compound metabolism; protoporphyrin-IX biosynthesis; coproporphyrinogen-III from 5-aminolevulinate: step 3/4.</text>
</comment>
<evidence type="ECO:0000256" key="9">
    <source>
        <dbReference type="RuleBase" id="RU366031"/>
    </source>
</evidence>
<evidence type="ECO:0000256" key="7">
    <source>
        <dbReference type="ARBA" id="ARBA00040167"/>
    </source>
</evidence>
<evidence type="ECO:0000256" key="5">
    <source>
        <dbReference type="ARBA" id="ARBA00023244"/>
    </source>
</evidence>
<evidence type="ECO:0000256" key="6">
    <source>
        <dbReference type="ARBA" id="ARBA00037589"/>
    </source>
</evidence>
<comment type="catalytic activity">
    <reaction evidence="8 9">
        <text>hydroxymethylbilane = uroporphyrinogen III + H2O</text>
        <dbReference type="Rhea" id="RHEA:18965"/>
        <dbReference type="ChEBI" id="CHEBI:15377"/>
        <dbReference type="ChEBI" id="CHEBI:57308"/>
        <dbReference type="ChEBI" id="CHEBI:57845"/>
        <dbReference type="EC" id="4.2.1.75"/>
    </reaction>
</comment>